<accession>A0A6A6NY63</accession>
<feature type="region of interest" description="Disordered" evidence="1">
    <location>
        <begin position="12"/>
        <end position="50"/>
    </location>
</feature>
<keyword evidence="3" id="KW-1185">Reference proteome</keyword>
<organism evidence="2 3">
    <name type="scientific">Lineolata rhizophorae</name>
    <dbReference type="NCBI Taxonomy" id="578093"/>
    <lineage>
        <taxon>Eukaryota</taxon>
        <taxon>Fungi</taxon>
        <taxon>Dikarya</taxon>
        <taxon>Ascomycota</taxon>
        <taxon>Pezizomycotina</taxon>
        <taxon>Dothideomycetes</taxon>
        <taxon>Dothideomycetes incertae sedis</taxon>
        <taxon>Lineolatales</taxon>
        <taxon>Lineolataceae</taxon>
        <taxon>Lineolata</taxon>
    </lineage>
</organism>
<evidence type="ECO:0000313" key="2">
    <source>
        <dbReference type="EMBL" id="KAF2456427.1"/>
    </source>
</evidence>
<dbReference type="AlphaFoldDB" id="A0A6A6NY63"/>
<name>A0A6A6NY63_9PEZI</name>
<dbReference type="EMBL" id="MU001683">
    <property type="protein sequence ID" value="KAF2456427.1"/>
    <property type="molecule type" value="Genomic_DNA"/>
</dbReference>
<evidence type="ECO:0000313" key="3">
    <source>
        <dbReference type="Proteomes" id="UP000799766"/>
    </source>
</evidence>
<sequence length="257" mass="27487">MTCTIKLRLACPGSGRDNSVQPRSRNKQDECADDWAGVARGRKSDRGGLGAGLGWAVRLLRGAGFSTRPGAAGGKQQHDAVESKRMGERAWSAKGGGTTAAAKRERQKTEKEECIYTSPVSSDGAVARLQITGFDFYLQGPRGGRVALPFQLARRPRSQFTVPPGHQRRKMLPLGNKLVDKFAGRGHQSTSSPVRGSAELAEAVASALFPSKDSGRPQRIPTLPRTAHDAGGKQDMPSLAQNSSILLGVPSEILRHI</sequence>
<feature type="region of interest" description="Disordered" evidence="1">
    <location>
        <begin position="211"/>
        <end position="239"/>
    </location>
</feature>
<feature type="region of interest" description="Disordered" evidence="1">
    <location>
        <begin position="66"/>
        <end position="106"/>
    </location>
</feature>
<feature type="compositionally biased region" description="Basic and acidic residues" evidence="1">
    <location>
        <begin position="76"/>
        <end position="88"/>
    </location>
</feature>
<proteinExistence type="predicted"/>
<gene>
    <name evidence="2" type="ORF">BDY21DRAFT_364619</name>
</gene>
<protein>
    <submittedName>
        <fullName evidence="2">Uncharacterized protein</fullName>
    </submittedName>
</protein>
<dbReference type="Proteomes" id="UP000799766">
    <property type="component" value="Unassembled WGS sequence"/>
</dbReference>
<evidence type="ECO:0000256" key="1">
    <source>
        <dbReference type="SAM" id="MobiDB-lite"/>
    </source>
</evidence>
<reference evidence="2" key="1">
    <citation type="journal article" date="2020" name="Stud. Mycol.">
        <title>101 Dothideomycetes genomes: a test case for predicting lifestyles and emergence of pathogens.</title>
        <authorList>
            <person name="Haridas S."/>
            <person name="Albert R."/>
            <person name="Binder M."/>
            <person name="Bloem J."/>
            <person name="Labutti K."/>
            <person name="Salamov A."/>
            <person name="Andreopoulos B."/>
            <person name="Baker S."/>
            <person name="Barry K."/>
            <person name="Bills G."/>
            <person name="Bluhm B."/>
            <person name="Cannon C."/>
            <person name="Castanera R."/>
            <person name="Culley D."/>
            <person name="Daum C."/>
            <person name="Ezra D."/>
            <person name="Gonzalez J."/>
            <person name="Henrissat B."/>
            <person name="Kuo A."/>
            <person name="Liang C."/>
            <person name="Lipzen A."/>
            <person name="Lutzoni F."/>
            <person name="Magnuson J."/>
            <person name="Mondo S."/>
            <person name="Nolan M."/>
            <person name="Ohm R."/>
            <person name="Pangilinan J."/>
            <person name="Park H.-J."/>
            <person name="Ramirez L."/>
            <person name="Alfaro M."/>
            <person name="Sun H."/>
            <person name="Tritt A."/>
            <person name="Yoshinaga Y."/>
            <person name="Zwiers L.-H."/>
            <person name="Turgeon B."/>
            <person name="Goodwin S."/>
            <person name="Spatafora J."/>
            <person name="Crous P."/>
            <person name="Grigoriev I."/>
        </authorList>
    </citation>
    <scope>NUCLEOTIDE SEQUENCE</scope>
    <source>
        <strain evidence="2">ATCC 16933</strain>
    </source>
</reference>